<keyword evidence="12" id="KW-0472">Membrane</keyword>
<dbReference type="PROSITE" id="PS51257">
    <property type="entry name" value="PROKAR_LIPOPROTEIN"/>
    <property type="match status" value="1"/>
</dbReference>
<keyword evidence="14" id="KW-1185">Reference proteome</keyword>
<dbReference type="InterPro" id="IPR024932">
    <property type="entry name" value="ApbE"/>
</dbReference>
<evidence type="ECO:0000256" key="9">
    <source>
        <dbReference type="ARBA" id="ARBA00048540"/>
    </source>
</evidence>
<dbReference type="RefSeq" id="WP_250723397.1">
    <property type="nucleotide sequence ID" value="NZ_CP098400.1"/>
</dbReference>
<evidence type="ECO:0000256" key="3">
    <source>
        <dbReference type="ARBA" id="ARBA00022630"/>
    </source>
</evidence>
<keyword evidence="12" id="KW-0449">Lipoprotein</keyword>
<proteinExistence type="inferred from homology"/>
<keyword evidence="12" id="KW-1003">Cell membrane</keyword>
<keyword evidence="5 10" id="KW-0479">Metal-binding</keyword>
<evidence type="ECO:0000256" key="12">
    <source>
        <dbReference type="RuleBase" id="RU363002"/>
    </source>
</evidence>
<dbReference type="EC" id="2.7.1.180" evidence="1 10"/>
<dbReference type="GO" id="GO:0046872">
    <property type="term" value="F:metal ion binding"/>
    <property type="evidence" value="ECO:0007669"/>
    <property type="project" value="UniProtKB-UniRule"/>
</dbReference>
<dbReference type="InterPro" id="IPR003374">
    <property type="entry name" value="ApbE-like_sf"/>
</dbReference>
<organism evidence="13 14">
    <name type="scientific">Xiashengella succiniciproducens</name>
    <dbReference type="NCBI Taxonomy" id="2949635"/>
    <lineage>
        <taxon>Bacteria</taxon>
        <taxon>Pseudomonadati</taxon>
        <taxon>Bacteroidota</taxon>
        <taxon>Bacteroidia</taxon>
        <taxon>Marinilabiliales</taxon>
        <taxon>Marinilabiliaceae</taxon>
        <taxon>Xiashengella</taxon>
    </lineage>
</organism>
<evidence type="ECO:0000256" key="7">
    <source>
        <dbReference type="ARBA" id="ARBA00022842"/>
    </source>
</evidence>
<comment type="function">
    <text evidence="12">Flavin transferase that catalyzes the transfer of the FMN moiety of FAD and its covalent binding to the hydroxyl group of a threonine residue in a target flavoprotein.</text>
</comment>
<sequence length="332" mass="36765">MRRLLFGFTILVISVLGACAPKTVYRDNLGSVFGTTYSLIYQSPIDYHQEVRELLASFNSSLSTFDTGSVISRINRNDTGVVPDSFFLKVFNTGIRIYRQTDGAFDMTVAPLVNAWGFGFSNKDSVSAQLIDSLMLLVGMDKLRLQDGVIVKERPEIMLDASAIAKGYAVDVVAEFFESKGVENYLVEIGGEMRSMGVNRRSEPWRVGIDKPIDGLPTESRDLQMVISFSGLAIATSGNYRNFYIQDGKKFAHIIDPKTGFPVDHSLLSVSIIAQDCMTADAYATACMVMGLNRAREFVEGIKGVEACFIFHSDEDEYGLYMTEGFKSLVIE</sequence>
<evidence type="ECO:0000313" key="14">
    <source>
        <dbReference type="Proteomes" id="UP001056426"/>
    </source>
</evidence>
<dbReference type="PANTHER" id="PTHR30040:SF2">
    <property type="entry name" value="FAD:PROTEIN FMN TRANSFERASE"/>
    <property type="match status" value="1"/>
</dbReference>
<evidence type="ECO:0000313" key="13">
    <source>
        <dbReference type="EMBL" id="URW79477.1"/>
    </source>
</evidence>
<gene>
    <name evidence="13" type="ORF">M9189_11505</name>
</gene>
<dbReference type="GO" id="GO:0016740">
    <property type="term" value="F:transferase activity"/>
    <property type="evidence" value="ECO:0007669"/>
    <property type="project" value="UniProtKB-UniRule"/>
</dbReference>
<reference evidence="13" key="1">
    <citation type="submission" date="2022-05" db="EMBL/GenBank/DDBJ databases">
        <authorList>
            <person name="Sun X."/>
        </authorList>
    </citation>
    <scope>NUCLEOTIDE SEQUENCE</scope>
    <source>
        <strain evidence="13">Ai-910</strain>
    </source>
</reference>
<dbReference type="Pfam" id="PF02424">
    <property type="entry name" value="ApbE"/>
    <property type="match status" value="1"/>
</dbReference>
<evidence type="ECO:0000256" key="10">
    <source>
        <dbReference type="PIRNR" id="PIRNR006268"/>
    </source>
</evidence>
<dbReference type="EMBL" id="CP098400">
    <property type="protein sequence ID" value="URW79477.1"/>
    <property type="molecule type" value="Genomic_DNA"/>
</dbReference>
<dbReference type="AlphaFoldDB" id="A0A9J6ZP51"/>
<dbReference type="KEGG" id="alkq:M9189_11505"/>
<accession>A0A9J6ZP51</accession>
<comment type="cofactor">
    <cofactor evidence="11">
        <name>Mg(2+)</name>
        <dbReference type="ChEBI" id="CHEBI:18420"/>
    </cofactor>
    <cofactor evidence="11">
        <name>Mn(2+)</name>
        <dbReference type="ChEBI" id="CHEBI:29035"/>
    </cofactor>
    <text evidence="11">Magnesium. Can also use manganese.</text>
</comment>
<reference evidence="13" key="2">
    <citation type="submission" date="2022-06" db="EMBL/GenBank/DDBJ databases">
        <title>Xiashengella guii gen. nov. sp. nov., a bacterium isolated form anaerobic digestion tank.</title>
        <authorList>
            <person name="Huang H."/>
        </authorList>
    </citation>
    <scope>NUCLEOTIDE SEQUENCE</scope>
    <source>
        <strain evidence="13">Ai-910</strain>
    </source>
</reference>
<keyword evidence="12" id="KW-0997">Cell inner membrane</keyword>
<dbReference type="SUPFAM" id="SSF143631">
    <property type="entry name" value="ApbE-like"/>
    <property type="match status" value="1"/>
</dbReference>
<evidence type="ECO:0000256" key="11">
    <source>
        <dbReference type="PIRSR" id="PIRSR006268-2"/>
    </source>
</evidence>
<evidence type="ECO:0000256" key="2">
    <source>
        <dbReference type="ARBA" id="ARBA00016337"/>
    </source>
</evidence>
<comment type="subcellular location">
    <subcellularLocation>
        <location evidence="12">Cell inner membrane</location>
        <topology evidence="12">Lipid-anchor</topology>
        <orientation evidence="12">Periplasmic side</orientation>
    </subcellularLocation>
</comment>
<keyword evidence="7 10" id="KW-0460">Magnesium</keyword>
<evidence type="ECO:0000256" key="6">
    <source>
        <dbReference type="ARBA" id="ARBA00022827"/>
    </source>
</evidence>
<dbReference type="PIRSF" id="PIRSF006268">
    <property type="entry name" value="ApbE"/>
    <property type="match status" value="1"/>
</dbReference>
<comment type="similarity">
    <text evidence="10 12">Belongs to the ApbE family.</text>
</comment>
<keyword evidence="4 10" id="KW-0808">Transferase</keyword>
<evidence type="ECO:0000256" key="5">
    <source>
        <dbReference type="ARBA" id="ARBA00022723"/>
    </source>
</evidence>
<keyword evidence="6 10" id="KW-0274">FAD</keyword>
<dbReference type="Gene3D" id="3.10.520.10">
    <property type="entry name" value="ApbE-like domains"/>
    <property type="match status" value="1"/>
</dbReference>
<name>A0A9J6ZP51_9BACT</name>
<dbReference type="Proteomes" id="UP001056426">
    <property type="component" value="Chromosome"/>
</dbReference>
<feature type="binding site" evidence="11">
    <location>
        <position position="163"/>
    </location>
    <ligand>
        <name>Mg(2+)</name>
        <dbReference type="ChEBI" id="CHEBI:18420"/>
    </ligand>
</feature>
<feature type="binding site" evidence="11">
    <location>
        <position position="281"/>
    </location>
    <ligand>
        <name>Mg(2+)</name>
        <dbReference type="ChEBI" id="CHEBI:18420"/>
    </ligand>
</feature>
<keyword evidence="3 10" id="KW-0285">Flavoprotein</keyword>
<feature type="binding site" evidence="11">
    <location>
        <position position="285"/>
    </location>
    <ligand>
        <name>Mg(2+)</name>
        <dbReference type="ChEBI" id="CHEBI:18420"/>
    </ligand>
</feature>
<evidence type="ECO:0000256" key="1">
    <source>
        <dbReference type="ARBA" id="ARBA00011955"/>
    </source>
</evidence>
<evidence type="ECO:0000256" key="8">
    <source>
        <dbReference type="ARBA" id="ARBA00031306"/>
    </source>
</evidence>
<dbReference type="PANTHER" id="PTHR30040">
    <property type="entry name" value="THIAMINE BIOSYNTHESIS LIPOPROTEIN APBE"/>
    <property type="match status" value="1"/>
</dbReference>
<comment type="catalytic activity">
    <reaction evidence="9 10 12">
        <text>L-threonyl-[protein] + FAD = FMN-L-threonyl-[protein] + AMP + H(+)</text>
        <dbReference type="Rhea" id="RHEA:36847"/>
        <dbReference type="Rhea" id="RHEA-COMP:11060"/>
        <dbReference type="Rhea" id="RHEA-COMP:11061"/>
        <dbReference type="ChEBI" id="CHEBI:15378"/>
        <dbReference type="ChEBI" id="CHEBI:30013"/>
        <dbReference type="ChEBI" id="CHEBI:57692"/>
        <dbReference type="ChEBI" id="CHEBI:74257"/>
        <dbReference type="ChEBI" id="CHEBI:456215"/>
        <dbReference type="EC" id="2.7.1.180"/>
    </reaction>
</comment>
<evidence type="ECO:0000256" key="4">
    <source>
        <dbReference type="ARBA" id="ARBA00022679"/>
    </source>
</evidence>
<dbReference type="GO" id="GO:0005886">
    <property type="term" value="C:plasma membrane"/>
    <property type="evidence" value="ECO:0007669"/>
    <property type="project" value="UniProtKB-SubCell"/>
</dbReference>
<protein>
    <recommendedName>
        <fullName evidence="2 10">FAD:protein FMN transferase</fullName>
        <ecNumber evidence="1 10">2.7.1.180</ecNumber>
    </recommendedName>
    <alternativeName>
        <fullName evidence="8 10">Flavin transferase</fullName>
    </alternativeName>
</protein>